<dbReference type="Proteomes" id="UP001064933">
    <property type="component" value="Chromosome"/>
</dbReference>
<evidence type="ECO:0000259" key="5">
    <source>
        <dbReference type="SMART" id="SM01360"/>
    </source>
</evidence>
<dbReference type="SMART" id="SM01359">
    <property type="entry name" value="A2M_N_2"/>
    <property type="match status" value="1"/>
</dbReference>
<evidence type="ECO:0000313" key="6">
    <source>
        <dbReference type="EMBL" id="UXH79752.1"/>
    </source>
</evidence>
<comment type="similarity">
    <text evidence="1">Belongs to the protease inhibitor I39 (alpha-2-macroglobulin) family. Bacterial alpha-2-macroglobulin subfamily.</text>
</comment>
<feature type="domain" description="Alpha-2-macroglobulin bait region" evidence="4">
    <location>
        <begin position="1094"/>
        <end position="1275"/>
    </location>
</feature>
<feature type="region of interest" description="Disordered" evidence="2">
    <location>
        <begin position="867"/>
        <end position="900"/>
    </location>
</feature>
<dbReference type="Gene3D" id="1.50.10.20">
    <property type="match status" value="1"/>
</dbReference>
<dbReference type="Pfam" id="PF00207">
    <property type="entry name" value="A2M"/>
    <property type="match status" value="1"/>
</dbReference>
<dbReference type="Pfam" id="PF07703">
    <property type="entry name" value="A2M_BRD"/>
    <property type="match status" value="1"/>
</dbReference>
<accession>A0ABY6B3W5</accession>
<evidence type="ECO:0000256" key="1">
    <source>
        <dbReference type="ARBA" id="ARBA00010556"/>
    </source>
</evidence>
<dbReference type="InterPro" id="IPR001599">
    <property type="entry name" value="Macroglobln_a2"/>
</dbReference>
<sequence length="2007" mass="220400">MNQSVQGVFAFGVCFYTFIFLLPRFILVDGSKTYVWPDLYKFVPPFEGRIGAVAAARLKASRTIWPDMSNTKLRRCTRNTSSLRAYAGYAVAAVALLAGKSVVAIELVKVSPQGEVGRLQNVSVQFKEAVVPLGDPRGSAPVALQCSPGVRVDGQGRWTNEKEWVFDFRQALPSGARCRISVNEDFKPSAPGANPQWQGPRSFTFNIAAPTVDQVRPWEGSQIEEDQRFLLRLSGAANESTIANGMWCESKAIGERIPVKLYSAGERDSLMKALKLDAKQQPWVLVGCQRPLPAGVDSALVWGPGIAAAVDDAVRTRGEHRYRFTVRQPLTAEFSCERERANAPCLPILPLSVSFSEAIPRAQALAIRLRGSDNQLIAPVSPDSDGSDSESASLTSVRFPVPLPEDQQFKIELPSGIRDLSGRPLANSASFPLTVRTGAAPPLAKFAAAPFGIVEWEREGPSLVPLSLRHVQQELRAGGAGQLRVKRIGEDLEALRWHAKLYKASQAEWDTRKEELLRGESGLQTLTVPAPSPAEKSINVVGIPLTQPGYHVLELQSPQLGQSLLETRRPMYVRTGVLVTNLGLHFKRGRDNSLAWVTSLDKGRPVSDAQIAVYDCAGTQLWTGKTDANGLARIDQQNLGRNERQRCVGESGLFVTARLEQAGRPTDFSFMFTAWDRGIETWRFNAPISYGSESQARAHTVTDRPMLRAGETLSMKHFFRLETMQGLNDAPPDQLPNRLRVVFEGTGEDVTTIDLPWQGSRYALSTWKVPPGAKLGTYRLILERTTGTANRRRSWDSGSVRVEEFRVPLVDARLLPPKAPSVGAKDYTWGAQLNYMAGGPMAKSPVQINAVLQPRWQSVAGYEDFAFEPPSERDAQRGAVDEGDGPEDGEGDGGQSAAESRGNRLLLDKLAVQTDAQGAAQFRVPVRAPLDRPSELRVELNYRDPDGQTHTRAASQTLWPAEVQVGIRAASWVANGQTLQVNAVALDTNGKPVSGRSISISGRQLQTLSTRKRLVGGFYGYEHQSTAKDMGELCRGTSDAQGLIRCDVKLTQSGQLELIATATDTSNRSAKAARSVWVTRAGQLWFSQDNDDRIDVIPERRRWEPGETARFQVRMPYREATALVTVEREGLMHSEVRQLSGTDPWIDLKIQKDWTPNAYVSVMVLRGRLRDVPWYSFFSWGWREPLNWWREWRASGDYQPPTAMVDLSKPSFKLGMAMIEVGRAKHQLQVDVVPQETQYGVRQTAQVKLRVTQDGKPVPDALIAFAAVDEGLLALAPNTSWKLLDSLLQTRPWAVSTSTAHSEIIGRRHYGRKAVAAGGGGGFATRELFDTLLTWQPAVQVNAQGEAVVQVPLNDSLTRFRLVAVADAPGQRFGTGENSIKVSQDLQLLSGLPPLVREGDRVQAMMTLRNASNRAMDLRITLQGKATTDGGEQPLIQEPQTLKLAAGAAQELSWSVVVPEGAQRITWEAVATEQGAGAAKDAMRTTQQVEPAVPLRVMQATLKQLDGPMSLPVAPPSDALPAQGAKRGGLQIGLQPRLSSALPGIRRFFETYPYTCLEQQSSRLLALHDAGGWDGLMGRLSTYQDGDGLFAYFPLSNYITQGSDVLTAYVLSAAQEGGRRLPEAQLNKALDGLSAFVEGRIARRYWSPRPDDEPRRVAALAALARYGRATPRQLATVDARNLPTWPTSAVIDWLVIHQRMTQAPQREAQISGAQTQLRSRLSYAGTTLRFVNEDTDAWWWLMDSGDGNAARVILALVDDPSWREDLPRIITGTLARQERGAWYSTTANLWGALALERFSAKFEAQAVKGRTEAQLAGKSAVQEWSVKPDGSVLPLPWPAGGSNPLSITHTGDGKPWATVQALAAVPLKAPLTAGYSIKRSLQPVSQKAAPAWTRGDVMRVRLEIDAAADMTWVVLSDPLPTGASIVDGTIESQGERREGEAWPDFIERSFSAWRAYFSYLPRGHHVLEYTVRLNNAGRFQMPSTRAEAMYAPDRFGELPNATLEVAP</sequence>
<protein>
    <submittedName>
        <fullName evidence="6">MG2 domain-containing protein</fullName>
    </submittedName>
</protein>
<dbReference type="PANTHER" id="PTHR40094:SF1">
    <property type="entry name" value="UBIQUITIN DOMAIN-CONTAINING PROTEIN"/>
    <property type="match status" value="1"/>
</dbReference>
<keyword evidence="7" id="KW-1185">Reference proteome</keyword>
<dbReference type="SUPFAM" id="SSF48239">
    <property type="entry name" value="Terpenoid cyclases/Protein prenyltransferases"/>
    <property type="match status" value="1"/>
</dbReference>
<evidence type="ECO:0000259" key="4">
    <source>
        <dbReference type="SMART" id="SM01359"/>
    </source>
</evidence>
<feature type="transmembrane region" description="Helical" evidence="3">
    <location>
        <begin position="83"/>
        <end position="103"/>
    </location>
</feature>
<feature type="compositionally biased region" description="Basic and acidic residues" evidence="2">
    <location>
        <begin position="870"/>
        <end position="880"/>
    </location>
</feature>
<dbReference type="InterPro" id="IPR002890">
    <property type="entry name" value="MG2"/>
</dbReference>
<dbReference type="SMART" id="SM01360">
    <property type="entry name" value="A2M"/>
    <property type="match status" value="1"/>
</dbReference>
<dbReference type="PANTHER" id="PTHR40094">
    <property type="entry name" value="ALPHA-2-MACROGLOBULIN HOMOLOG"/>
    <property type="match status" value="1"/>
</dbReference>
<dbReference type="InterPro" id="IPR051802">
    <property type="entry name" value="YfhM-like"/>
</dbReference>
<name>A0ABY6B3W5_9BURK</name>
<evidence type="ECO:0000256" key="3">
    <source>
        <dbReference type="SAM" id="Phobius"/>
    </source>
</evidence>
<dbReference type="InterPro" id="IPR041246">
    <property type="entry name" value="Bact_MG10"/>
</dbReference>
<dbReference type="EMBL" id="CP104562">
    <property type="protein sequence ID" value="UXH79752.1"/>
    <property type="molecule type" value="Genomic_DNA"/>
</dbReference>
<dbReference type="Pfam" id="PF17973">
    <property type="entry name" value="bMG10"/>
    <property type="match status" value="1"/>
</dbReference>
<feature type="compositionally biased region" description="Acidic residues" evidence="2">
    <location>
        <begin position="881"/>
        <end position="891"/>
    </location>
</feature>
<proteinExistence type="inferred from homology"/>
<feature type="domain" description="Alpha-2-macroglobulin" evidence="5">
    <location>
        <begin position="1334"/>
        <end position="1422"/>
    </location>
</feature>
<dbReference type="InterPro" id="IPR008930">
    <property type="entry name" value="Terpenoid_cyclase/PrenylTrfase"/>
</dbReference>
<feature type="transmembrane region" description="Helical" evidence="3">
    <location>
        <begin position="6"/>
        <end position="27"/>
    </location>
</feature>
<organism evidence="6 7">
    <name type="scientific">Roseateles amylovorans</name>
    <dbReference type="NCBI Taxonomy" id="2978473"/>
    <lineage>
        <taxon>Bacteria</taxon>
        <taxon>Pseudomonadati</taxon>
        <taxon>Pseudomonadota</taxon>
        <taxon>Betaproteobacteria</taxon>
        <taxon>Burkholderiales</taxon>
        <taxon>Sphaerotilaceae</taxon>
        <taxon>Roseateles</taxon>
    </lineage>
</organism>
<reference evidence="6" key="1">
    <citation type="submission" date="2022-10" db="EMBL/GenBank/DDBJ databases">
        <title>Characterization and whole genome sequencing of a new Roseateles species, isolated from fresh water.</title>
        <authorList>
            <person name="Guliayeva D.Y."/>
            <person name="Akhremchuk A.E."/>
            <person name="Sikolenko M.A."/>
            <person name="Valentovich L.N."/>
            <person name="Sidarenka A.V."/>
        </authorList>
    </citation>
    <scope>NUCLEOTIDE SEQUENCE</scope>
    <source>
        <strain evidence="6">BIM B-1768</strain>
    </source>
</reference>
<keyword evidence="3" id="KW-1133">Transmembrane helix</keyword>
<dbReference type="Pfam" id="PF01835">
    <property type="entry name" value="MG2"/>
    <property type="match status" value="1"/>
</dbReference>
<keyword evidence="3" id="KW-0812">Transmembrane</keyword>
<dbReference type="Gene3D" id="2.60.40.3710">
    <property type="match status" value="1"/>
</dbReference>
<dbReference type="InterPro" id="IPR011625">
    <property type="entry name" value="A2M_N_BRD"/>
</dbReference>
<dbReference type="InterPro" id="IPR021868">
    <property type="entry name" value="Alpha_2_Macroglob_MG3"/>
</dbReference>
<evidence type="ECO:0000313" key="7">
    <source>
        <dbReference type="Proteomes" id="UP001064933"/>
    </source>
</evidence>
<keyword evidence="3" id="KW-0472">Membrane</keyword>
<evidence type="ECO:0000256" key="2">
    <source>
        <dbReference type="SAM" id="MobiDB-lite"/>
    </source>
</evidence>
<gene>
    <name evidence="6" type="ORF">N4261_07625</name>
</gene>
<dbReference type="RefSeq" id="WP_261759572.1">
    <property type="nucleotide sequence ID" value="NZ_CP104562.2"/>
</dbReference>
<dbReference type="Pfam" id="PF11974">
    <property type="entry name" value="bMG3"/>
    <property type="match status" value="1"/>
</dbReference>